<evidence type="ECO:0000256" key="1">
    <source>
        <dbReference type="ARBA" id="ARBA00001031"/>
    </source>
</evidence>
<name>A0A2U9IVH0_9CREN</name>
<dbReference type="RefSeq" id="WP_110369507.1">
    <property type="nucleotide sequence ID" value="NZ_CP029287.2"/>
</dbReference>
<evidence type="ECO:0000256" key="2">
    <source>
        <dbReference type="ARBA" id="ARBA00012916"/>
    </source>
</evidence>
<dbReference type="CDD" id="cd05009">
    <property type="entry name" value="SIS_GlmS_GlmD_2"/>
    <property type="match status" value="1"/>
</dbReference>
<evidence type="ECO:0000259" key="7">
    <source>
        <dbReference type="PROSITE" id="PS51278"/>
    </source>
</evidence>
<dbReference type="InterPro" id="IPR047084">
    <property type="entry name" value="GFAT_N"/>
</dbReference>
<evidence type="ECO:0000256" key="5">
    <source>
        <dbReference type="ARBA" id="ARBA00022737"/>
    </source>
</evidence>
<organism evidence="9 10">
    <name type="scientific">Metallosphaera hakonensis JCM 8857 = DSM 7519</name>
    <dbReference type="NCBI Taxonomy" id="1293036"/>
    <lineage>
        <taxon>Archaea</taxon>
        <taxon>Thermoproteota</taxon>
        <taxon>Thermoprotei</taxon>
        <taxon>Sulfolobales</taxon>
        <taxon>Sulfolobaceae</taxon>
        <taxon>Metallosphaera</taxon>
    </lineage>
</organism>
<dbReference type="InterPro" id="IPR001347">
    <property type="entry name" value="SIS_dom"/>
</dbReference>
<dbReference type="EC" id="2.6.1.16" evidence="2"/>
<sequence length="594" mass="64891">MCGIIGVASIGPKDDVLAKITLDALKSLEYRGYDSVGMASMDSSHLEVRKCAGNVEKFEKLRRPLSMKGTIFLGHTRWATHGEPNDINAHPHLDCTGEVAVIHNGTVLNFLELKHDLISKGHKFTSDTDTEVIAHLIEHFRKLGMDNFSAFKQAIQSIQGDHAVLAIVKGDNRIFFSKKNNPLVIGLGDEMNLISSDIWSLIHVTNRTIPIGDDEIGHITATSIYAEKLNGEKIDLKSRLIVQQIDSSAISLEGYESFMIKEIRESWGAVRDTIAGLMGDVEIGKAVKALDRARRVFVVAAGTSFHAGLIFSLRLLRNGKTVIPVIASEHEFLETDEDDAILVISQSGETMDSLLALKRFKSNGSFVISLTNTLGNSISSYSNVALHTRAGPEIGVAATKTFTSQVGALLLLSSMIIGESIDYLKEAETVVANSFSKSIGYMEKIGREVANKSSMYYLGKGLGVPMAMEGALKIKEIAYIHAEAYPAGESKHGPIALVEKGFPVIFVNTGELVDELRNNLKEMQSRQARTYVISAGPELKSDSETREIVLEVSDPRLTTLALAPPLQLIAYYAAKERGTNPDRPRNLAKTVTVR</sequence>
<dbReference type="GeneID" id="36835815"/>
<dbReference type="InterPro" id="IPR035466">
    <property type="entry name" value="GlmS/AgaS_SIS"/>
</dbReference>
<dbReference type="SUPFAM" id="SSF56235">
    <property type="entry name" value="N-terminal nucleophile aminohydrolases (Ntn hydrolases)"/>
    <property type="match status" value="1"/>
</dbReference>
<dbReference type="KEGG" id="mhk:DFR87_10695"/>
<feature type="domain" description="Glutamine amidotransferase type-2" evidence="7">
    <location>
        <begin position="2"/>
        <end position="222"/>
    </location>
</feature>
<dbReference type="STRING" id="1293036.GCA_001315825_00447"/>
<dbReference type="GO" id="GO:0097367">
    <property type="term" value="F:carbohydrate derivative binding"/>
    <property type="evidence" value="ECO:0007669"/>
    <property type="project" value="InterPro"/>
</dbReference>
<dbReference type="Pfam" id="PF01380">
    <property type="entry name" value="SIS"/>
    <property type="match status" value="2"/>
</dbReference>
<dbReference type="EMBL" id="CP029287">
    <property type="protein sequence ID" value="AWS00072.1"/>
    <property type="molecule type" value="Genomic_DNA"/>
</dbReference>
<dbReference type="SUPFAM" id="SSF53697">
    <property type="entry name" value="SIS domain"/>
    <property type="match status" value="1"/>
</dbReference>
<dbReference type="PANTHER" id="PTHR10937:SF0">
    <property type="entry name" value="GLUTAMINE--FRUCTOSE-6-PHOSPHATE TRANSAMINASE (ISOMERIZING)"/>
    <property type="match status" value="1"/>
</dbReference>
<feature type="domain" description="SIS" evidence="8">
    <location>
        <begin position="445"/>
        <end position="584"/>
    </location>
</feature>
<dbReference type="CDD" id="cd00714">
    <property type="entry name" value="GFAT"/>
    <property type="match status" value="1"/>
</dbReference>
<dbReference type="GO" id="GO:0006047">
    <property type="term" value="P:UDP-N-acetylglucosamine metabolic process"/>
    <property type="evidence" value="ECO:0007669"/>
    <property type="project" value="TreeGrafter"/>
</dbReference>
<dbReference type="AlphaFoldDB" id="A0A2U9IVH0"/>
<evidence type="ECO:0000256" key="6">
    <source>
        <dbReference type="ARBA" id="ARBA00022962"/>
    </source>
</evidence>
<evidence type="ECO:0000313" key="10">
    <source>
        <dbReference type="Proteomes" id="UP000247586"/>
    </source>
</evidence>
<dbReference type="GO" id="GO:0006487">
    <property type="term" value="P:protein N-linked glycosylation"/>
    <property type="evidence" value="ECO:0007669"/>
    <property type="project" value="TreeGrafter"/>
</dbReference>
<dbReference type="InterPro" id="IPR005855">
    <property type="entry name" value="GFAT"/>
</dbReference>
<proteinExistence type="predicted"/>
<dbReference type="Gene3D" id="3.60.20.10">
    <property type="entry name" value="Glutamine Phosphoribosylpyrophosphate, subunit 1, domain 1"/>
    <property type="match status" value="1"/>
</dbReference>
<dbReference type="InterPro" id="IPR029055">
    <property type="entry name" value="Ntn_hydrolases_N"/>
</dbReference>
<keyword evidence="3" id="KW-0032">Aminotransferase</keyword>
<gene>
    <name evidence="9" type="primary">glmS</name>
    <name evidence="9" type="ORF">DFR87_10695</name>
</gene>
<dbReference type="Pfam" id="PF13522">
    <property type="entry name" value="GATase_6"/>
    <property type="match status" value="1"/>
</dbReference>
<evidence type="ECO:0000259" key="8">
    <source>
        <dbReference type="PROSITE" id="PS51464"/>
    </source>
</evidence>
<evidence type="ECO:0000256" key="4">
    <source>
        <dbReference type="ARBA" id="ARBA00022679"/>
    </source>
</evidence>
<dbReference type="GO" id="GO:0004360">
    <property type="term" value="F:glutamine-fructose-6-phosphate transaminase (isomerizing) activity"/>
    <property type="evidence" value="ECO:0007669"/>
    <property type="project" value="UniProtKB-EC"/>
</dbReference>
<evidence type="ECO:0000256" key="3">
    <source>
        <dbReference type="ARBA" id="ARBA00022576"/>
    </source>
</evidence>
<dbReference type="InterPro" id="IPR017932">
    <property type="entry name" value="GATase_2_dom"/>
</dbReference>
<dbReference type="PANTHER" id="PTHR10937">
    <property type="entry name" value="GLUCOSAMINE--FRUCTOSE-6-PHOSPHATE AMINOTRANSFERASE, ISOMERIZING"/>
    <property type="match status" value="1"/>
</dbReference>
<dbReference type="Gene3D" id="3.40.50.10490">
    <property type="entry name" value="Glucose-6-phosphate isomerase like protein, domain 1"/>
    <property type="match status" value="2"/>
</dbReference>
<dbReference type="PROSITE" id="PS51278">
    <property type="entry name" value="GATASE_TYPE_2"/>
    <property type="match status" value="1"/>
</dbReference>
<dbReference type="InterPro" id="IPR035490">
    <property type="entry name" value="GlmS/FrlB_SIS"/>
</dbReference>
<dbReference type="Proteomes" id="UP000247586">
    <property type="component" value="Chromosome"/>
</dbReference>
<comment type="catalytic activity">
    <reaction evidence="1">
        <text>D-fructose 6-phosphate + L-glutamine = D-glucosamine 6-phosphate + L-glutamate</text>
        <dbReference type="Rhea" id="RHEA:13237"/>
        <dbReference type="ChEBI" id="CHEBI:29985"/>
        <dbReference type="ChEBI" id="CHEBI:58359"/>
        <dbReference type="ChEBI" id="CHEBI:58725"/>
        <dbReference type="ChEBI" id="CHEBI:61527"/>
        <dbReference type="EC" id="2.6.1.16"/>
    </reaction>
</comment>
<dbReference type="CDD" id="cd05008">
    <property type="entry name" value="SIS_GlmS_GlmD_1"/>
    <property type="match status" value="1"/>
</dbReference>
<evidence type="ECO:0000313" key="9">
    <source>
        <dbReference type="EMBL" id="AWS00072.1"/>
    </source>
</evidence>
<feature type="domain" description="SIS" evidence="8">
    <location>
        <begin position="286"/>
        <end position="422"/>
    </location>
</feature>
<reference evidence="9" key="1">
    <citation type="submission" date="2018-05" db="EMBL/GenBank/DDBJ databases">
        <title>Complete Genome Sequences of Extremely Thermoacidophilic, Metal-Mobilizing Type-Strain Members of the Archaeal Family Sulfolobaceae: Acidianus brierleyi DSM-1651T, Acidianus sulfidivorans DSM-18786T, Metallosphaera hakonensis DSM-7519T, and Metallosphaera prunae DSM-10039T.</title>
        <authorList>
            <person name="Counts J.A."/>
            <person name="Kelly R.M."/>
        </authorList>
    </citation>
    <scope>NUCLEOTIDE SEQUENCE [LARGE SCALE GENOMIC DNA]</scope>
    <source>
        <strain evidence="9">HO1-1</strain>
    </source>
</reference>
<dbReference type="OrthoDB" id="372195at2157"/>
<keyword evidence="4" id="KW-0808">Transferase</keyword>
<dbReference type="InterPro" id="IPR046348">
    <property type="entry name" value="SIS_dom_sf"/>
</dbReference>
<dbReference type="GO" id="GO:0006002">
    <property type="term" value="P:fructose 6-phosphate metabolic process"/>
    <property type="evidence" value="ECO:0007669"/>
    <property type="project" value="TreeGrafter"/>
</dbReference>
<keyword evidence="5" id="KW-0677">Repeat</keyword>
<keyword evidence="6" id="KW-0315">Glutamine amidotransferase</keyword>
<dbReference type="NCBIfam" id="TIGR01135">
    <property type="entry name" value="glmS"/>
    <property type="match status" value="1"/>
</dbReference>
<protein>
    <recommendedName>
        <fullName evidence="2">glutamine--fructose-6-phosphate transaminase (isomerizing)</fullName>
        <ecNumber evidence="2">2.6.1.16</ecNumber>
    </recommendedName>
</protein>
<accession>A0A2U9IVH0</accession>
<dbReference type="PROSITE" id="PS51464">
    <property type="entry name" value="SIS"/>
    <property type="match status" value="2"/>
</dbReference>
<dbReference type="NCBIfam" id="NF001484">
    <property type="entry name" value="PRK00331.1"/>
    <property type="match status" value="1"/>
</dbReference>
<keyword evidence="10" id="KW-1185">Reference proteome</keyword>